<keyword evidence="1" id="KW-1133">Transmembrane helix</keyword>
<proteinExistence type="predicted"/>
<sequence length="95" mass="9921">MEASQSGSLGRYAWRDAFLRHLRDGLIVASAVSLAVIGIAVFSETVPPQAVVGIVVALYGLGVLFAAAASLFVRLVARAENPPKGDLDVKKSKAV</sequence>
<name>A0A5C7J329_9BACT</name>
<gene>
    <name evidence="2" type="ORF">E6Q11_06120</name>
</gene>
<protein>
    <submittedName>
        <fullName evidence="2">Uncharacterized protein</fullName>
    </submittedName>
</protein>
<accession>A0A5C7J329</accession>
<keyword evidence="1" id="KW-0472">Membrane</keyword>
<dbReference type="AlphaFoldDB" id="A0A5C7J329"/>
<dbReference type="Proteomes" id="UP000321026">
    <property type="component" value="Unassembled WGS sequence"/>
</dbReference>
<evidence type="ECO:0000313" key="2">
    <source>
        <dbReference type="EMBL" id="TXG75903.1"/>
    </source>
</evidence>
<organism evidence="2 3">
    <name type="scientific">Candidatus Dojkabacteria bacterium</name>
    <dbReference type="NCBI Taxonomy" id="2099670"/>
    <lineage>
        <taxon>Bacteria</taxon>
        <taxon>Candidatus Dojkabacteria</taxon>
    </lineage>
</organism>
<reference evidence="2 3" key="1">
    <citation type="submission" date="2018-09" db="EMBL/GenBank/DDBJ databases">
        <title>Metagenome Assembled Genomes from an Advanced Water Purification Facility.</title>
        <authorList>
            <person name="Stamps B.W."/>
            <person name="Spear J.R."/>
        </authorList>
    </citation>
    <scope>NUCLEOTIDE SEQUENCE [LARGE SCALE GENOMIC DNA]</scope>
    <source>
        <strain evidence="2">Bin_63_2</strain>
    </source>
</reference>
<feature type="transmembrane region" description="Helical" evidence="1">
    <location>
        <begin position="21"/>
        <end position="42"/>
    </location>
</feature>
<dbReference type="EMBL" id="SSDS01000095">
    <property type="protein sequence ID" value="TXG75903.1"/>
    <property type="molecule type" value="Genomic_DNA"/>
</dbReference>
<keyword evidence="1" id="KW-0812">Transmembrane</keyword>
<evidence type="ECO:0000313" key="3">
    <source>
        <dbReference type="Proteomes" id="UP000321026"/>
    </source>
</evidence>
<comment type="caution">
    <text evidence="2">The sequence shown here is derived from an EMBL/GenBank/DDBJ whole genome shotgun (WGS) entry which is preliminary data.</text>
</comment>
<evidence type="ECO:0000256" key="1">
    <source>
        <dbReference type="SAM" id="Phobius"/>
    </source>
</evidence>
<feature type="transmembrane region" description="Helical" evidence="1">
    <location>
        <begin position="54"/>
        <end position="77"/>
    </location>
</feature>